<dbReference type="EMBL" id="GL449633">
    <property type="protein sequence ID" value="EFN82431.1"/>
    <property type="molecule type" value="Genomic_DNA"/>
</dbReference>
<protein>
    <recommendedName>
        <fullName evidence="2">DUF4773 domain-containing protein</fullName>
    </recommendedName>
</protein>
<evidence type="ECO:0000313" key="3">
    <source>
        <dbReference type="EMBL" id="EFN82431.1"/>
    </source>
</evidence>
<dbReference type="PANTHER" id="PTHR36299:SF1">
    <property type="entry name" value="DUF4773 DOMAIN-CONTAINING PROTEIN"/>
    <property type="match status" value="1"/>
</dbReference>
<gene>
    <name evidence="3" type="ORF">EAI_01575</name>
</gene>
<feature type="domain" description="DUF4773" evidence="2">
    <location>
        <begin position="2"/>
        <end position="110"/>
    </location>
</feature>
<dbReference type="OMA" id="HAKEHAW"/>
<dbReference type="InterPro" id="IPR031941">
    <property type="entry name" value="DUF4773"/>
</dbReference>
<dbReference type="Pfam" id="PF15998">
    <property type="entry name" value="DUF4773"/>
    <property type="match status" value="1"/>
</dbReference>
<dbReference type="OrthoDB" id="5952164at2759"/>
<feature type="region of interest" description="Disordered" evidence="1">
    <location>
        <begin position="141"/>
        <end position="168"/>
    </location>
</feature>
<evidence type="ECO:0000259" key="2">
    <source>
        <dbReference type="Pfam" id="PF15998"/>
    </source>
</evidence>
<proteinExistence type="predicted"/>
<dbReference type="AlphaFoldDB" id="E2BPM7"/>
<dbReference type="InParanoid" id="E2BPM7"/>
<reference evidence="3 4" key="1">
    <citation type="journal article" date="2010" name="Science">
        <title>Genomic comparison of the ants Camponotus floridanus and Harpegnathos saltator.</title>
        <authorList>
            <person name="Bonasio R."/>
            <person name="Zhang G."/>
            <person name="Ye C."/>
            <person name="Mutti N.S."/>
            <person name="Fang X."/>
            <person name="Qin N."/>
            <person name="Donahue G."/>
            <person name="Yang P."/>
            <person name="Li Q."/>
            <person name="Li C."/>
            <person name="Zhang P."/>
            <person name="Huang Z."/>
            <person name="Berger S.L."/>
            <person name="Reinberg D."/>
            <person name="Wang J."/>
            <person name="Liebig J."/>
        </authorList>
    </citation>
    <scope>NUCLEOTIDE SEQUENCE [LARGE SCALE GENOMIC DNA]</scope>
    <source>
        <strain evidence="3 4">R22 G/1</strain>
    </source>
</reference>
<accession>E2BPM7</accession>
<evidence type="ECO:0000256" key="1">
    <source>
        <dbReference type="SAM" id="MobiDB-lite"/>
    </source>
</evidence>
<name>E2BPM7_HARSA</name>
<keyword evidence="4" id="KW-1185">Reference proteome</keyword>
<sequence length="168" mass="19038">MCSCCTDPSITDIFNHHVCTNITYNPENSDIKLAIIMDRKKIYTNSFSAKDPPPICVPPARFRFVNFCVRLFDINMTKSNLYVCIDFETRVMDWPILILHFNCIKIGADGLSWTKPEDGSNVFQALTEVSGPEIYDDVDFENDPVFPNNQTSSGLTPEEEDNIGQSKL</sequence>
<evidence type="ECO:0000313" key="4">
    <source>
        <dbReference type="Proteomes" id="UP000008237"/>
    </source>
</evidence>
<organism evidence="4">
    <name type="scientific">Harpegnathos saltator</name>
    <name type="common">Jerdon's jumping ant</name>
    <dbReference type="NCBI Taxonomy" id="610380"/>
    <lineage>
        <taxon>Eukaryota</taxon>
        <taxon>Metazoa</taxon>
        <taxon>Ecdysozoa</taxon>
        <taxon>Arthropoda</taxon>
        <taxon>Hexapoda</taxon>
        <taxon>Insecta</taxon>
        <taxon>Pterygota</taxon>
        <taxon>Neoptera</taxon>
        <taxon>Endopterygota</taxon>
        <taxon>Hymenoptera</taxon>
        <taxon>Apocrita</taxon>
        <taxon>Aculeata</taxon>
        <taxon>Formicoidea</taxon>
        <taxon>Formicidae</taxon>
        <taxon>Ponerinae</taxon>
        <taxon>Ponerini</taxon>
        <taxon>Harpegnathos</taxon>
    </lineage>
</organism>
<dbReference type="Proteomes" id="UP000008237">
    <property type="component" value="Unassembled WGS sequence"/>
</dbReference>
<dbReference type="PANTHER" id="PTHR36299">
    <property type="entry name" value="AGAP008005-PA"/>
    <property type="match status" value="1"/>
</dbReference>